<gene>
    <name evidence="1" type="ORF">HX845_09880</name>
</gene>
<accession>A0A7Y7XX46</accession>
<evidence type="ECO:0000313" key="2">
    <source>
        <dbReference type="Proteomes" id="UP000517547"/>
    </source>
</evidence>
<dbReference type="GeneID" id="57658336"/>
<evidence type="ECO:0000313" key="1">
    <source>
        <dbReference type="EMBL" id="NWC13952.1"/>
    </source>
</evidence>
<dbReference type="RefSeq" id="WP_017127542.1">
    <property type="nucleotide sequence ID" value="NZ_JACAOR010000001.1"/>
</dbReference>
<sequence length="63" mass="7173">MDLSPDTTGEDVCTVQLKLSTEQSRNRRFVYELACRMEGWAGVEILSVERGDYCRDVAEPKDC</sequence>
<proteinExistence type="predicted"/>
<dbReference type="EMBL" id="JACAQE010000002">
    <property type="protein sequence ID" value="NWC13952.1"/>
    <property type="molecule type" value="Genomic_DNA"/>
</dbReference>
<protein>
    <submittedName>
        <fullName evidence="1">Uncharacterized protein</fullName>
    </submittedName>
</protein>
<dbReference type="AlphaFoldDB" id="A0A7Y7XX46"/>
<reference evidence="1 2" key="1">
    <citation type="submission" date="2020-04" db="EMBL/GenBank/DDBJ databases">
        <title>Molecular characterization of pseudomonads from Agaricus bisporus reveal novel blotch 2 pathogens in Western Europe.</title>
        <authorList>
            <person name="Taparia T."/>
            <person name="Krijger M."/>
            <person name="Haynes E."/>
            <person name="Elpinstone J.G."/>
            <person name="Noble R."/>
            <person name="Van Der Wolf J."/>
        </authorList>
    </citation>
    <scope>NUCLEOTIDE SEQUENCE [LARGE SCALE GENOMIC DNA]</scope>
    <source>
        <strain evidence="1 2">IPO3738</strain>
    </source>
</reference>
<comment type="caution">
    <text evidence="1">The sequence shown here is derived from an EMBL/GenBank/DDBJ whole genome shotgun (WGS) entry which is preliminary data.</text>
</comment>
<organism evidence="1 2">
    <name type="scientific">Pseudomonas gingeri</name>
    <dbReference type="NCBI Taxonomy" id="117681"/>
    <lineage>
        <taxon>Bacteria</taxon>
        <taxon>Pseudomonadati</taxon>
        <taxon>Pseudomonadota</taxon>
        <taxon>Gammaproteobacteria</taxon>
        <taxon>Pseudomonadales</taxon>
        <taxon>Pseudomonadaceae</taxon>
        <taxon>Pseudomonas</taxon>
    </lineage>
</organism>
<name>A0A7Y7XX46_9PSED</name>
<dbReference type="Proteomes" id="UP000517547">
    <property type="component" value="Unassembled WGS sequence"/>
</dbReference>